<dbReference type="EMBL" id="CP042966">
    <property type="protein sequence ID" value="QEH07118.1"/>
    <property type="molecule type" value="Genomic_DNA"/>
</dbReference>
<dbReference type="InterPro" id="IPR029787">
    <property type="entry name" value="Nucleotide_cyclase"/>
</dbReference>
<organism evidence="4 5">
    <name type="scientific">Sulfurospirillum multivorans</name>
    <name type="common">Dehalospirillum multivorans</name>
    <dbReference type="NCBI Taxonomy" id="66821"/>
    <lineage>
        <taxon>Bacteria</taxon>
        <taxon>Pseudomonadati</taxon>
        <taxon>Campylobacterota</taxon>
        <taxon>Epsilonproteobacteria</taxon>
        <taxon>Campylobacterales</taxon>
        <taxon>Sulfurospirillaceae</taxon>
        <taxon>Sulfurospirillum</taxon>
    </lineage>
</organism>
<dbReference type="Pfam" id="PF00563">
    <property type="entry name" value="EAL"/>
    <property type="match status" value="1"/>
</dbReference>
<keyword evidence="1" id="KW-0472">Membrane</keyword>
<dbReference type="PROSITE" id="PS50887">
    <property type="entry name" value="GGDEF"/>
    <property type="match status" value="1"/>
</dbReference>
<keyword evidence="1" id="KW-0812">Transmembrane</keyword>
<dbReference type="SUPFAM" id="SSF55073">
    <property type="entry name" value="Nucleotide cyclase"/>
    <property type="match status" value="1"/>
</dbReference>
<dbReference type="CDD" id="cd01949">
    <property type="entry name" value="GGDEF"/>
    <property type="match status" value="1"/>
</dbReference>
<dbReference type="InterPro" id="IPR035919">
    <property type="entry name" value="EAL_sf"/>
</dbReference>
<accession>A0ABX5Z3C7</accession>
<evidence type="ECO:0000313" key="5">
    <source>
        <dbReference type="Proteomes" id="UP000323483"/>
    </source>
</evidence>
<proteinExistence type="predicted"/>
<name>A0ABX5Z3C7_SULMU</name>
<dbReference type="SMART" id="SM00267">
    <property type="entry name" value="GGDEF"/>
    <property type="match status" value="1"/>
</dbReference>
<keyword evidence="1" id="KW-1133">Transmembrane helix</keyword>
<dbReference type="Proteomes" id="UP000323483">
    <property type="component" value="Chromosome"/>
</dbReference>
<evidence type="ECO:0000313" key="4">
    <source>
        <dbReference type="EMBL" id="QEH07118.1"/>
    </source>
</evidence>
<dbReference type="InterPro" id="IPR000160">
    <property type="entry name" value="GGDEF_dom"/>
</dbReference>
<dbReference type="InterPro" id="IPR001633">
    <property type="entry name" value="EAL_dom"/>
</dbReference>
<evidence type="ECO:0000256" key="1">
    <source>
        <dbReference type="SAM" id="Phobius"/>
    </source>
</evidence>
<dbReference type="CDD" id="cd01948">
    <property type="entry name" value="EAL"/>
    <property type="match status" value="1"/>
</dbReference>
<dbReference type="SMART" id="SM00052">
    <property type="entry name" value="EAL"/>
    <property type="match status" value="1"/>
</dbReference>
<gene>
    <name evidence="4" type="ORF">SMN_2360</name>
</gene>
<keyword evidence="5" id="KW-1185">Reference proteome</keyword>
<dbReference type="PANTHER" id="PTHR33121:SF70">
    <property type="entry name" value="SIGNALING PROTEIN YKOW"/>
    <property type="match status" value="1"/>
</dbReference>
<evidence type="ECO:0000259" key="2">
    <source>
        <dbReference type="PROSITE" id="PS50883"/>
    </source>
</evidence>
<protein>
    <submittedName>
        <fullName evidence="4">EAL domain-containing diguanylate cyclase</fullName>
    </submittedName>
</protein>
<dbReference type="InterPro" id="IPR050706">
    <property type="entry name" value="Cyclic-di-GMP_PDE-like"/>
</dbReference>
<dbReference type="Pfam" id="PF00990">
    <property type="entry name" value="GGDEF"/>
    <property type="match status" value="1"/>
</dbReference>
<evidence type="ECO:0000259" key="3">
    <source>
        <dbReference type="PROSITE" id="PS50887"/>
    </source>
</evidence>
<dbReference type="Gene3D" id="3.20.20.450">
    <property type="entry name" value="EAL domain"/>
    <property type="match status" value="1"/>
</dbReference>
<dbReference type="PROSITE" id="PS50883">
    <property type="entry name" value="EAL"/>
    <property type="match status" value="1"/>
</dbReference>
<reference evidence="4" key="1">
    <citation type="submission" date="2019-08" db="EMBL/GenBank/DDBJ databases">
        <title>Organohalide respiration in Sulfurospirillum species is regulated by a two-component system as unraveled by comparative genomics, and transcriptomics, and regulator binding studies.</title>
        <authorList>
            <person name="Goris T."/>
            <person name="Esken J."/>
            <person name="Gadkari J."/>
            <person name="Bischler T."/>
            <person name="Foerstner K."/>
            <person name="Sharma C.M."/>
            <person name="Diekert G."/>
            <person name="Schubert T."/>
        </authorList>
    </citation>
    <scope>NUCLEOTIDE SEQUENCE [LARGE SCALE GENOMIC DNA]</scope>
    <source>
        <strain evidence="4">N</strain>
    </source>
</reference>
<dbReference type="RefSeq" id="WP_223809700.1">
    <property type="nucleotide sequence ID" value="NZ_CP042966.1"/>
</dbReference>
<feature type="domain" description="GGDEF" evidence="3">
    <location>
        <begin position="207"/>
        <end position="338"/>
    </location>
</feature>
<sequence length="605" mass="70158">MPIRKTVRDEQGRPLFVMTTLFKLTSTFDRLINSVRHRQNLIVSIIRDSDLFQQYNSLGQNEYNLTYQTPFPKASMERMFETIFDNYHLTPHNLKRDEPLVSFRYQDSQGIEYLTSIKYNKTYKLWIVVHTYVDTIIEDFLETLALYFAVFITSGGLFFFLFHLIAHAEEKRRNDLLYQATYDQLTTLPNRSYLHQNIFNWAYKNAPAFSLFYIDMDHFKNINDSFGHQFGDYVLVEIAKRLKEMLPVDADVIRYGGDEFVMMTHLCERQELIFFATQLIDALSRPYDVQELHFNIGASIGIALYPDHGQSLDMLLRASDIALYESKKIKNSAHIFANAMQEGFLKNVHIEQELRKAMAHHELFMVYQPQMDVEGSVYGVEALIRWNSSHLGLVPPNDFIPLAEASGLMPKIGRFIVETVCLEMQALHQILQHPFQVSINISVRQFMDAGFLEHLLQTIEQTQMRSLSITLEVTENLFIEDVHSLLPLLKQIKAMGIQISMDDFGTGYSSLSMLRKLPIDELKIDKSFVDEMFEDDAAQKMVQNIIAIGKNFGMHIVAEGVETKEQKELLSLFGCDRFQGYYFAKPLPKEDLLKFLQENSFTCNV</sequence>
<feature type="domain" description="EAL" evidence="2">
    <location>
        <begin position="347"/>
        <end position="600"/>
    </location>
</feature>
<dbReference type="InterPro" id="IPR043128">
    <property type="entry name" value="Rev_trsase/Diguanyl_cyclase"/>
</dbReference>
<dbReference type="SUPFAM" id="SSF141868">
    <property type="entry name" value="EAL domain-like"/>
    <property type="match status" value="1"/>
</dbReference>
<dbReference type="Gene3D" id="3.30.70.270">
    <property type="match status" value="1"/>
</dbReference>
<dbReference type="NCBIfam" id="TIGR00254">
    <property type="entry name" value="GGDEF"/>
    <property type="match status" value="1"/>
</dbReference>
<feature type="transmembrane region" description="Helical" evidence="1">
    <location>
        <begin position="144"/>
        <end position="166"/>
    </location>
</feature>
<dbReference type="PANTHER" id="PTHR33121">
    <property type="entry name" value="CYCLIC DI-GMP PHOSPHODIESTERASE PDEF"/>
    <property type="match status" value="1"/>
</dbReference>